<protein>
    <submittedName>
        <fullName evidence="1">Uncharacterized protein</fullName>
    </submittedName>
</protein>
<gene>
    <name evidence="1" type="ORF">GQS40_06380</name>
</gene>
<evidence type="ECO:0000313" key="2">
    <source>
        <dbReference type="Proteomes" id="UP000478636"/>
    </source>
</evidence>
<reference evidence="1 2" key="1">
    <citation type="submission" date="2019-12" db="EMBL/GenBank/DDBJ databases">
        <title>Complete genome sequence of Leuconostoc lactis strain AVN1 provides insights into metabolic potential.</title>
        <authorList>
            <person name="Besrour N."/>
            <person name="Najjari A."/>
            <person name="Fhoula I."/>
            <person name="Jaballah S."/>
            <person name="Klibi N."/>
            <person name="Ouzari H.I."/>
        </authorList>
    </citation>
    <scope>NUCLEOTIDE SEQUENCE [LARGE SCALE GENOMIC DNA]</scope>
    <source>
        <strain evidence="1 2">AVN1</strain>
    </source>
</reference>
<proteinExistence type="predicted"/>
<evidence type="ECO:0000313" key="1">
    <source>
        <dbReference type="EMBL" id="MWN21297.1"/>
    </source>
</evidence>
<dbReference type="AlphaFoldDB" id="A0A6L7A6R5"/>
<sequence length="76" mass="7828">MNISAGNASVSFAGGKLKLDYFNVTFDAGTYPDRLNGAVQVTPDDGLTIMSTEDEVAHAAKLKIQALVADDAPAGA</sequence>
<organism evidence="1 2">
    <name type="scientific">Leuconostoc lactis</name>
    <dbReference type="NCBI Taxonomy" id="1246"/>
    <lineage>
        <taxon>Bacteria</taxon>
        <taxon>Bacillati</taxon>
        <taxon>Bacillota</taxon>
        <taxon>Bacilli</taxon>
        <taxon>Lactobacillales</taxon>
        <taxon>Lactobacillaceae</taxon>
        <taxon>Leuconostoc</taxon>
    </lineage>
</organism>
<name>A0A6L7A6R5_LEULA</name>
<accession>A0A6L7A6R5</accession>
<comment type="caution">
    <text evidence="1">The sequence shown here is derived from an EMBL/GenBank/DDBJ whole genome shotgun (WGS) entry which is preliminary data.</text>
</comment>
<dbReference type="Proteomes" id="UP000478636">
    <property type="component" value="Unassembled WGS sequence"/>
</dbReference>
<dbReference type="EMBL" id="WSZI01000013">
    <property type="protein sequence ID" value="MWN21297.1"/>
    <property type="molecule type" value="Genomic_DNA"/>
</dbReference>